<keyword evidence="6" id="KW-1185">Reference proteome</keyword>
<dbReference type="CDD" id="cd03801">
    <property type="entry name" value="GT4_PimA-like"/>
    <property type="match status" value="1"/>
</dbReference>
<dbReference type="InterPro" id="IPR028098">
    <property type="entry name" value="Glyco_trans_4-like_N"/>
</dbReference>
<dbReference type="SUPFAM" id="SSF53756">
    <property type="entry name" value="UDP-Glycosyltransferase/glycogen phosphorylase"/>
    <property type="match status" value="1"/>
</dbReference>
<dbReference type="Pfam" id="PF13579">
    <property type="entry name" value="Glyco_trans_4_4"/>
    <property type="match status" value="1"/>
</dbReference>
<dbReference type="GO" id="GO:1901137">
    <property type="term" value="P:carbohydrate derivative biosynthetic process"/>
    <property type="evidence" value="ECO:0007669"/>
    <property type="project" value="UniProtKB-ARBA"/>
</dbReference>
<dbReference type="Gene3D" id="3.40.50.2000">
    <property type="entry name" value="Glycogen Phosphorylase B"/>
    <property type="match status" value="2"/>
</dbReference>
<evidence type="ECO:0000256" key="2">
    <source>
        <dbReference type="ARBA" id="ARBA00022679"/>
    </source>
</evidence>
<name>A0A7W8QKG0_9ACTN</name>
<proteinExistence type="predicted"/>
<organism evidence="5 6">
    <name type="scientific">Nocardiopsis composta</name>
    <dbReference type="NCBI Taxonomy" id="157465"/>
    <lineage>
        <taxon>Bacteria</taxon>
        <taxon>Bacillati</taxon>
        <taxon>Actinomycetota</taxon>
        <taxon>Actinomycetes</taxon>
        <taxon>Streptosporangiales</taxon>
        <taxon>Nocardiopsidaceae</taxon>
        <taxon>Nocardiopsis</taxon>
    </lineage>
</organism>
<protein>
    <submittedName>
        <fullName evidence="5">Glycosyltransferase involved in cell wall biosynthesis</fullName>
    </submittedName>
</protein>
<reference evidence="5 6" key="1">
    <citation type="submission" date="2020-08" db="EMBL/GenBank/DDBJ databases">
        <title>Sequencing the genomes of 1000 actinobacteria strains.</title>
        <authorList>
            <person name="Klenk H.-P."/>
        </authorList>
    </citation>
    <scope>NUCLEOTIDE SEQUENCE [LARGE SCALE GENOMIC DNA]</scope>
    <source>
        <strain evidence="5 6">DSM 44551</strain>
    </source>
</reference>
<dbReference type="Pfam" id="PF00534">
    <property type="entry name" value="Glycos_transf_1"/>
    <property type="match status" value="1"/>
</dbReference>
<dbReference type="GO" id="GO:0016757">
    <property type="term" value="F:glycosyltransferase activity"/>
    <property type="evidence" value="ECO:0007669"/>
    <property type="project" value="UniProtKB-KW"/>
</dbReference>
<evidence type="ECO:0000259" key="3">
    <source>
        <dbReference type="Pfam" id="PF00534"/>
    </source>
</evidence>
<dbReference type="PANTHER" id="PTHR45947:SF3">
    <property type="entry name" value="SULFOQUINOVOSYL TRANSFERASE SQD2"/>
    <property type="match status" value="1"/>
</dbReference>
<evidence type="ECO:0000313" key="6">
    <source>
        <dbReference type="Proteomes" id="UP000572635"/>
    </source>
</evidence>
<sequence length="375" mass="38088">MNGMRIALVLGTSSGGVGGHVRSVAAGLAARGHRVAVLGPEGTGERFGFAAAGARFAPVDIGAEPRPLHDLAAVAQIGGMLRGAEVVHAHGVRAGALCALSGARPLVVTVHNAPPRVGGARALAYPALERAVALRADAVLGVSRDLVRRMAALGARGTGLAVVAAPPLPAPRRPRAQVRAELGAAPDRPLLLTVARLAEQKGLDVLLEAAGELGAREPAPLFAVAGGGPLRGPLQERIDAAGLPVRLLGHRSDVAELLAAADAFVLPSRWEGPSLVVMEALRAGLPVVASRVGGIADLYEESALLVPPGDAAELARAVRRALDEPGLAERMSAAAPAAAAALPGESDAVDQLERVYRSVADCERANGKTCSRSPL</sequence>
<evidence type="ECO:0000313" key="5">
    <source>
        <dbReference type="EMBL" id="MBB5431900.1"/>
    </source>
</evidence>
<evidence type="ECO:0000256" key="1">
    <source>
        <dbReference type="ARBA" id="ARBA00022676"/>
    </source>
</evidence>
<dbReference type="InterPro" id="IPR050194">
    <property type="entry name" value="Glycosyltransferase_grp1"/>
</dbReference>
<dbReference type="InterPro" id="IPR001296">
    <property type="entry name" value="Glyco_trans_1"/>
</dbReference>
<gene>
    <name evidence="5" type="ORF">HDA36_001984</name>
</gene>
<keyword evidence="2 5" id="KW-0808">Transferase</keyword>
<feature type="domain" description="Glycosyl transferase family 1" evidence="3">
    <location>
        <begin position="177"/>
        <end position="335"/>
    </location>
</feature>
<dbReference type="EMBL" id="JACHDB010000001">
    <property type="protein sequence ID" value="MBB5431900.1"/>
    <property type="molecule type" value="Genomic_DNA"/>
</dbReference>
<keyword evidence="1" id="KW-0328">Glycosyltransferase</keyword>
<dbReference type="AlphaFoldDB" id="A0A7W8QKG0"/>
<accession>A0A7W8QKG0</accession>
<dbReference type="PANTHER" id="PTHR45947">
    <property type="entry name" value="SULFOQUINOVOSYL TRANSFERASE SQD2"/>
    <property type="match status" value="1"/>
</dbReference>
<dbReference type="Proteomes" id="UP000572635">
    <property type="component" value="Unassembled WGS sequence"/>
</dbReference>
<comment type="caution">
    <text evidence="5">The sequence shown here is derived from an EMBL/GenBank/DDBJ whole genome shotgun (WGS) entry which is preliminary data.</text>
</comment>
<evidence type="ECO:0000259" key="4">
    <source>
        <dbReference type="Pfam" id="PF13579"/>
    </source>
</evidence>
<feature type="domain" description="Glycosyltransferase subfamily 4-like N-terminal" evidence="4">
    <location>
        <begin position="15"/>
        <end position="164"/>
    </location>
</feature>